<evidence type="ECO:0000313" key="1">
    <source>
        <dbReference type="Proteomes" id="UP000095283"/>
    </source>
</evidence>
<keyword evidence="1" id="KW-1185">Reference proteome</keyword>
<organism evidence="1 2">
    <name type="scientific">Heterorhabditis bacteriophora</name>
    <name type="common">Entomopathogenic nematode worm</name>
    <dbReference type="NCBI Taxonomy" id="37862"/>
    <lineage>
        <taxon>Eukaryota</taxon>
        <taxon>Metazoa</taxon>
        <taxon>Ecdysozoa</taxon>
        <taxon>Nematoda</taxon>
        <taxon>Chromadorea</taxon>
        <taxon>Rhabditida</taxon>
        <taxon>Rhabditina</taxon>
        <taxon>Rhabditomorpha</taxon>
        <taxon>Strongyloidea</taxon>
        <taxon>Heterorhabditidae</taxon>
        <taxon>Heterorhabditis</taxon>
    </lineage>
</organism>
<dbReference type="Proteomes" id="UP000095283">
    <property type="component" value="Unplaced"/>
</dbReference>
<evidence type="ECO:0000313" key="2">
    <source>
        <dbReference type="WBParaSite" id="Hba_14539"/>
    </source>
</evidence>
<dbReference type="WBParaSite" id="Hba_14539">
    <property type="protein sequence ID" value="Hba_14539"/>
    <property type="gene ID" value="Hba_14539"/>
</dbReference>
<name>A0A1I7XB04_HETBA</name>
<accession>A0A1I7XB04</accession>
<protein>
    <submittedName>
        <fullName evidence="2">Ovule protein</fullName>
    </submittedName>
</protein>
<sequence>MDSFISSDASPSPVVSRYRPQRIIVNDDSSSSEYSYRASPLKERESFLSEDGIDMKTMRRTSVEENHEEWNELHSFIVSDEDDESSITIQSSILFIIF</sequence>
<proteinExistence type="predicted"/>
<dbReference type="AlphaFoldDB" id="A0A1I7XB04"/>
<reference evidence="2" key="1">
    <citation type="submission" date="2016-11" db="UniProtKB">
        <authorList>
            <consortium name="WormBaseParasite"/>
        </authorList>
    </citation>
    <scope>IDENTIFICATION</scope>
</reference>